<evidence type="ECO:0000313" key="4">
    <source>
        <dbReference type="EMBL" id="EFN80141.1"/>
    </source>
</evidence>
<feature type="coiled-coil region" evidence="2">
    <location>
        <begin position="384"/>
        <end position="411"/>
    </location>
</feature>
<organism evidence="5">
    <name type="scientific">Harpegnathos saltator</name>
    <name type="common">Jerdon's jumping ant</name>
    <dbReference type="NCBI Taxonomy" id="610380"/>
    <lineage>
        <taxon>Eukaryota</taxon>
        <taxon>Metazoa</taxon>
        <taxon>Ecdysozoa</taxon>
        <taxon>Arthropoda</taxon>
        <taxon>Hexapoda</taxon>
        <taxon>Insecta</taxon>
        <taxon>Pterygota</taxon>
        <taxon>Neoptera</taxon>
        <taxon>Endopterygota</taxon>
        <taxon>Hymenoptera</taxon>
        <taxon>Apocrita</taxon>
        <taxon>Aculeata</taxon>
        <taxon>Formicoidea</taxon>
        <taxon>Formicidae</taxon>
        <taxon>Ponerinae</taxon>
        <taxon>Ponerini</taxon>
        <taxon>Harpegnathos</taxon>
    </lineage>
</organism>
<feature type="compositionally biased region" description="Basic and acidic residues" evidence="3">
    <location>
        <begin position="431"/>
        <end position="448"/>
    </location>
</feature>
<gene>
    <name evidence="4" type="ORF">EAI_05948</name>
</gene>
<reference evidence="4 5" key="1">
    <citation type="journal article" date="2010" name="Science">
        <title>Genomic comparison of the ants Camponotus floridanus and Harpegnathos saltator.</title>
        <authorList>
            <person name="Bonasio R."/>
            <person name="Zhang G."/>
            <person name="Ye C."/>
            <person name="Mutti N.S."/>
            <person name="Fang X."/>
            <person name="Qin N."/>
            <person name="Donahue G."/>
            <person name="Yang P."/>
            <person name="Li Q."/>
            <person name="Li C."/>
            <person name="Zhang P."/>
            <person name="Huang Z."/>
            <person name="Berger S.L."/>
            <person name="Reinberg D."/>
            <person name="Wang J."/>
            <person name="Liebig J."/>
        </authorList>
    </citation>
    <scope>NUCLEOTIDE SEQUENCE [LARGE SCALE GENOMIC DNA]</scope>
    <source>
        <strain evidence="4 5">R22 G/1</strain>
    </source>
</reference>
<dbReference type="AlphaFoldDB" id="E2BVZ3"/>
<feature type="coiled-coil region" evidence="2">
    <location>
        <begin position="218"/>
        <end position="259"/>
    </location>
</feature>
<evidence type="ECO:0000256" key="2">
    <source>
        <dbReference type="SAM" id="Coils"/>
    </source>
</evidence>
<proteinExistence type="inferred from homology"/>
<dbReference type="OMA" id="QRWANSH"/>
<dbReference type="Pfam" id="PF09728">
    <property type="entry name" value="Taxilin"/>
    <property type="match status" value="1"/>
</dbReference>
<evidence type="ECO:0000313" key="5">
    <source>
        <dbReference type="Proteomes" id="UP000008237"/>
    </source>
</evidence>
<feature type="compositionally biased region" description="Basic and acidic residues" evidence="3">
    <location>
        <begin position="532"/>
        <end position="552"/>
    </location>
</feature>
<dbReference type="PANTHER" id="PTHR16127">
    <property type="entry name" value="TAXILIN"/>
    <property type="match status" value="1"/>
</dbReference>
<evidence type="ECO:0000256" key="1">
    <source>
        <dbReference type="ARBA" id="ARBA00009550"/>
    </source>
</evidence>
<evidence type="ECO:0000256" key="3">
    <source>
        <dbReference type="SAM" id="MobiDB-lite"/>
    </source>
</evidence>
<feature type="coiled-coil region" evidence="2">
    <location>
        <begin position="76"/>
        <end position="149"/>
    </location>
</feature>
<feature type="compositionally biased region" description="Basic and acidic residues" evidence="3">
    <location>
        <begin position="1"/>
        <end position="45"/>
    </location>
</feature>
<accession>E2BVZ3</accession>
<protein>
    <submittedName>
        <fullName evidence="4">Alpha-taxilin</fullName>
    </submittedName>
</protein>
<name>E2BVZ3_HARSA</name>
<keyword evidence="5" id="KW-1185">Reference proteome</keyword>
<dbReference type="GO" id="GO:0019905">
    <property type="term" value="F:syntaxin binding"/>
    <property type="evidence" value="ECO:0007669"/>
    <property type="project" value="InterPro"/>
</dbReference>
<keyword evidence="2" id="KW-0175">Coiled coil</keyword>
<dbReference type="EMBL" id="GL451079">
    <property type="protein sequence ID" value="EFN80141.1"/>
    <property type="molecule type" value="Genomic_DNA"/>
</dbReference>
<feature type="region of interest" description="Disordered" evidence="3">
    <location>
        <begin position="416"/>
        <end position="479"/>
    </location>
</feature>
<dbReference type="OrthoDB" id="425555at2759"/>
<dbReference type="Proteomes" id="UP000008237">
    <property type="component" value="Unassembled WGS sequence"/>
</dbReference>
<sequence>MNEKNNDNIKAEGPEMERKENEGECSTRKRTKEDRSKKKDDKRPAEQYSKILSHVSTPEEKLDVICKKYSQAVDENRRLSLALKHSEKKVELLLREREQLQIERSKSIMTRKRLENLCRELQKQNKIVKNESLQRVKEQEEIRKDLSEKFQGGLAQITTLMNQNIEKNAKMYEENLEINKKFKAVYEQVEQKEQQLLKVHQQMKLDLQVADAKLAKVKMEATAEKEALLKEKQQLLLKMTEYQTQIRELQATEVGLRSEISMYTDKYDEFQNALNRSNKIYGEFNVEMEKMTKKLYALEKETSLWKQRWANSHDALLAMAADKQSRDGEIAMLSKKLTLLQDLCKMFQCERTKLLAQLKTQSNKAPSPEPASTPALESQEVVKYMKQMDELPNLENTFEQLQASLADVSETMRKSSDVSSKVASANGTTEAEQKPETAETELHEKNAERLQTTPENSTEDPSEDCASSTLNGDTTKPTSYDSFVTLDYTVEAQEVEEQVDGQESFNTSKKKTTAVSNNESDESSNQSVESLPKCEEVKKDSHKLTELSKTDETNEEANEEMKLLENVETNDQSDVAEEKAYENIEEANGETTIEESDEIPQELSAFELEALEFLGSMLPQREFSIKETDCVMLLCDVASNHLEEQSECQIIENTSSNNKTHENAVCEDVEAGKYMVCANSSVVCNEIVSEDCTQNNPVAAVEGNIESIVETNNNNESATESISTLVKNTSEVSKTADVVAAAEDTTLVAQKKSEAVAETVNEVVESSFELTDNTIDTCVAKDVLSVDEENICKLATEATCILATKNVASSKEAPTEALTSESNCAEEKISKPTSIKVRIVS</sequence>
<feature type="compositionally biased region" description="Polar residues" evidence="3">
    <location>
        <begin position="465"/>
        <end position="479"/>
    </location>
</feature>
<dbReference type="STRING" id="610380.E2BVZ3"/>
<dbReference type="InterPro" id="IPR026183">
    <property type="entry name" value="Taxilin_fam"/>
</dbReference>
<comment type="similarity">
    <text evidence="1">Belongs to the taxilin family.</text>
</comment>
<dbReference type="InParanoid" id="E2BVZ3"/>
<feature type="region of interest" description="Disordered" evidence="3">
    <location>
        <begin position="496"/>
        <end position="558"/>
    </location>
</feature>
<feature type="region of interest" description="Disordered" evidence="3">
    <location>
        <begin position="1"/>
        <end position="54"/>
    </location>
</feature>
<dbReference type="PANTHER" id="PTHR16127:SF13">
    <property type="entry name" value="GH01188P"/>
    <property type="match status" value="1"/>
</dbReference>